<keyword evidence="12 16" id="KW-0479">Metal-binding</keyword>
<comment type="function">
    <text evidence="16">General (non sugar-specific) component of the phosphoenolpyruvate-dependent sugar phosphotransferase system (sugar PTS). This major carbohydrate active-transport system catalyzes the phosphorylation of incoming sugar substrates concomitantly with their translocation across the cell membrane. Enzyme I transfers the phosphoryl group from phosphoenolpyruvate (PEP) to the phosphoryl carrier protein (HPr).</text>
</comment>
<dbReference type="PRINTS" id="PR01736">
    <property type="entry name" value="PHPHTRNFRASE"/>
</dbReference>
<evidence type="ECO:0000256" key="4">
    <source>
        <dbReference type="ARBA" id="ARBA00007837"/>
    </source>
</evidence>
<dbReference type="EC" id="2.7.3.9" evidence="5 16"/>
<feature type="domain" description="HPr" evidence="20">
    <location>
        <begin position="1"/>
        <end position="90"/>
    </location>
</feature>
<feature type="binding site" evidence="18">
    <location>
        <position position="446"/>
    </location>
    <ligand>
        <name>phosphoenolpyruvate</name>
        <dbReference type="ChEBI" id="CHEBI:58702"/>
    </ligand>
</feature>
<dbReference type="Pfam" id="PF02896">
    <property type="entry name" value="PEP-utilizers_C"/>
    <property type="match status" value="1"/>
</dbReference>
<dbReference type="PANTHER" id="PTHR46244:SF6">
    <property type="entry name" value="PHOSPHOENOLPYRUVATE-PROTEIN PHOSPHOTRANSFERASE"/>
    <property type="match status" value="1"/>
</dbReference>
<dbReference type="InterPro" id="IPR036637">
    <property type="entry name" value="Phosphohistidine_dom_sf"/>
</dbReference>
<comment type="catalytic activity">
    <reaction evidence="1 16">
        <text>L-histidyl-[protein] + phosphoenolpyruvate = N(pros)-phospho-L-histidyl-[protein] + pyruvate</text>
        <dbReference type="Rhea" id="RHEA:23880"/>
        <dbReference type="Rhea" id="RHEA-COMP:9745"/>
        <dbReference type="Rhea" id="RHEA-COMP:9746"/>
        <dbReference type="ChEBI" id="CHEBI:15361"/>
        <dbReference type="ChEBI" id="CHEBI:29979"/>
        <dbReference type="ChEBI" id="CHEBI:58702"/>
        <dbReference type="ChEBI" id="CHEBI:64837"/>
        <dbReference type="EC" id="2.7.3.9"/>
    </reaction>
</comment>
<dbReference type="SUPFAM" id="SSF52009">
    <property type="entry name" value="Phosphohistidine domain"/>
    <property type="match status" value="1"/>
</dbReference>
<dbReference type="SUPFAM" id="SSF51621">
    <property type="entry name" value="Phosphoenolpyruvate/pyruvate domain"/>
    <property type="match status" value="1"/>
</dbReference>
<keyword evidence="8 16" id="KW-0963">Cytoplasm</keyword>
<evidence type="ECO:0000256" key="15">
    <source>
        <dbReference type="ARBA" id="ARBA00033235"/>
    </source>
</evidence>
<keyword evidence="13 16" id="KW-0418">Kinase</keyword>
<dbReference type="GO" id="GO:0016301">
    <property type="term" value="F:kinase activity"/>
    <property type="evidence" value="ECO:0007669"/>
    <property type="project" value="UniProtKB-KW"/>
</dbReference>
<evidence type="ECO:0000256" key="13">
    <source>
        <dbReference type="ARBA" id="ARBA00022777"/>
    </source>
</evidence>
<dbReference type="InterPro" id="IPR023151">
    <property type="entry name" value="PEP_util_CS"/>
</dbReference>
<evidence type="ECO:0000256" key="8">
    <source>
        <dbReference type="ARBA" id="ARBA00022490"/>
    </source>
</evidence>
<dbReference type="Gene3D" id="1.10.274.10">
    <property type="entry name" value="PtsI, HPr-binding domain"/>
    <property type="match status" value="1"/>
</dbReference>
<dbReference type="Gene3D" id="3.30.1340.10">
    <property type="entry name" value="HPr-like"/>
    <property type="match status" value="1"/>
</dbReference>
<dbReference type="SUPFAM" id="SSF55594">
    <property type="entry name" value="HPr-like"/>
    <property type="match status" value="1"/>
</dbReference>
<dbReference type="PROSITE" id="PS00742">
    <property type="entry name" value="PEP_ENZYMES_2"/>
    <property type="match status" value="1"/>
</dbReference>
<feature type="active site" description="Tele-phosphohistidine intermediate" evidence="17">
    <location>
        <position position="303"/>
    </location>
</feature>
<dbReference type="RefSeq" id="WP_407048732.1">
    <property type="nucleotide sequence ID" value="NZ_CP158568.1"/>
</dbReference>
<dbReference type="Pfam" id="PF00391">
    <property type="entry name" value="PEP-utilizers"/>
    <property type="match status" value="1"/>
</dbReference>
<dbReference type="InterPro" id="IPR006318">
    <property type="entry name" value="PTS_EI-like"/>
</dbReference>
<dbReference type="InterPro" id="IPR008731">
    <property type="entry name" value="PTS_EIN"/>
</dbReference>
<protein>
    <recommendedName>
        <fullName evidence="6 16">Phosphoenolpyruvate-protein phosphotransferase</fullName>
        <ecNumber evidence="5 16">2.7.3.9</ecNumber>
    </recommendedName>
    <alternativeName>
        <fullName evidence="15 16">Phosphotransferase system, enzyme I</fullName>
    </alternativeName>
</protein>
<dbReference type="InterPro" id="IPR050499">
    <property type="entry name" value="PEP-utilizing_PTS_enzyme"/>
</dbReference>
<keyword evidence="11 16" id="KW-0598">Phosphotransferase system</keyword>
<reference evidence="21" key="1">
    <citation type="submission" date="2024-06" db="EMBL/GenBank/DDBJ databases">
        <title>Methylostella associata gen. nov., sp. nov., a novel Ancalomicrobiaceae-affiliated facultatively methylotrophic bacteria that feed on methanotrophs of the genus Methylococcus.</title>
        <authorList>
            <person name="Saltykova V."/>
            <person name="Danilova O.V."/>
            <person name="Oshkin I.Y."/>
            <person name="Belova S.E."/>
            <person name="Pimenov N.V."/>
            <person name="Dedysh S.N."/>
        </authorList>
    </citation>
    <scope>NUCLEOTIDE SEQUENCE</scope>
    <source>
        <strain evidence="21">S20</strain>
    </source>
</reference>
<dbReference type="GO" id="GO:0008965">
    <property type="term" value="F:phosphoenolpyruvate-protein phosphotransferase activity"/>
    <property type="evidence" value="ECO:0007669"/>
    <property type="project" value="UniProtKB-EC"/>
</dbReference>
<dbReference type="NCBIfam" id="TIGR01417">
    <property type="entry name" value="PTS_I_fam"/>
    <property type="match status" value="1"/>
</dbReference>
<dbReference type="GO" id="GO:0046872">
    <property type="term" value="F:metal ion binding"/>
    <property type="evidence" value="ECO:0007669"/>
    <property type="project" value="UniProtKB-KW"/>
</dbReference>
<comment type="similarity">
    <text evidence="4 16">Belongs to the PEP-utilizing enzyme family.</text>
</comment>
<dbReference type="InterPro" id="IPR036618">
    <property type="entry name" value="PtsI_HPr-bd_sf"/>
</dbReference>
<dbReference type="InterPro" id="IPR040442">
    <property type="entry name" value="Pyrv_kinase-like_dom_sf"/>
</dbReference>
<dbReference type="PRINTS" id="PR00107">
    <property type="entry name" value="PHOSPHOCPHPR"/>
</dbReference>
<feature type="binding site" evidence="18">
    <location>
        <position position="578"/>
    </location>
    <ligand>
        <name>phosphoenolpyruvate</name>
        <dbReference type="ChEBI" id="CHEBI:58702"/>
    </ligand>
</feature>
<evidence type="ECO:0000313" key="21">
    <source>
        <dbReference type="EMBL" id="XBY43632.1"/>
    </source>
</evidence>
<comment type="cofactor">
    <cofactor evidence="2 16 19">
        <name>Mg(2+)</name>
        <dbReference type="ChEBI" id="CHEBI:18420"/>
    </cofactor>
</comment>
<evidence type="ECO:0000256" key="6">
    <source>
        <dbReference type="ARBA" id="ARBA00016544"/>
    </source>
</evidence>
<evidence type="ECO:0000256" key="14">
    <source>
        <dbReference type="ARBA" id="ARBA00022842"/>
    </source>
</evidence>
<accession>A0AAU7X9P4</accession>
<dbReference type="NCBIfam" id="TIGR01003">
    <property type="entry name" value="PTS_HPr_family"/>
    <property type="match status" value="1"/>
</dbReference>
<evidence type="ECO:0000256" key="7">
    <source>
        <dbReference type="ARBA" id="ARBA00022448"/>
    </source>
</evidence>
<evidence type="ECO:0000256" key="18">
    <source>
        <dbReference type="PIRSR" id="PIRSR000732-2"/>
    </source>
</evidence>
<evidence type="ECO:0000256" key="19">
    <source>
        <dbReference type="PIRSR" id="PIRSR000732-3"/>
    </source>
</evidence>
<dbReference type="PANTHER" id="PTHR46244">
    <property type="entry name" value="PHOSPHOENOLPYRUVATE-PROTEIN PHOSPHOTRANSFERASE"/>
    <property type="match status" value="1"/>
</dbReference>
<feature type="binding site" evidence="19">
    <location>
        <position position="544"/>
    </location>
    <ligand>
        <name>Mg(2+)</name>
        <dbReference type="ChEBI" id="CHEBI:18420"/>
    </ligand>
</feature>
<organism evidence="21">
    <name type="scientific">Methyloraptor flagellatus</name>
    <dbReference type="NCBI Taxonomy" id="3162530"/>
    <lineage>
        <taxon>Bacteria</taxon>
        <taxon>Pseudomonadati</taxon>
        <taxon>Pseudomonadota</taxon>
        <taxon>Alphaproteobacteria</taxon>
        <taxon>Hyphomicrobiales</taxon>
        <taxon>Ancalomicrobiaceae</taxon>
        <taxon>Methyloraptor</taxon>
    </lineage>
</organism>
<keyword evidence="7 16" id="KW-0813">Transport</keyword>
<feature type="binding site" evidence="18">
    <location>
        <position position="410"/>
    </location>
    <ligand>
        <name>phosphoenolpyruvate</name>
        <dbReference type="ChEBI" id="CHEBI:58702"/>
    </ligand>
</feature>
<comment type="subcellular location">
    <subcellularLocation>
        <location evidence="3 16">Cytoplasm</location>
    </subcellularLocation>
</comment>
<dbReference type="InterPro" id="IPR024692">
    <property type="entry name" value="PTS_EI"/>
</dbReference>
<sequence>MYERRAVVRIEEGLHARPAAKFVQIAKAYAADIEVVSGEKAVNGKSAVKLMLLGVKEGTEIVIRGNGDDATRAVDELAALVAGESEASKGLNAGAHGGATAPVVAPALVETPAPVAAPGDGIVGVPASDGHVIGPVFVIEKAPLVPDRRRLSPREIDDEKAAFRAALADLAARFAADAAKAEGTGEILLALADLARDDSVVEAVEGRIAGGSTAAAAVLDATTALGHEFARMPDPYFAARAEDVRHLGRHVAARLLGVPDTDPSQIAAPCVVVAAAIDAFDLSRLPLDKVMALVTQEGTATSHIAIVARALGIPAVLGVRDGFETLKAAAALAVSGTEGRVHADPDGETRASFETKIAAAEEQRRLDAEWRDVAPKTRDGRAIEIAANIGSPAELDKAIASGAMGVGLFRTEFLFMERRSLPTEDEQYAAYAKVAAAFGDRPVVIRTLDVGGDKPLPGIAAPHEENPFLGWRGIRMCLDLPAVFKPQLRALLRAAVHGNIQVMFPMIAVVEELREARAMMEACRVELEAEGVPCKMPAIGVMVETPAAAFTADLLAAEVDFFSIGTNDLTQYTMAADRMNPHPRLARLCRADNTAVLRAVKMIADAAHARGIWVGVCGEAAGDPALIPELVKAGVTELSMSPSRVARAKRIVSELDLSQA</sequence>
<dbReference type="InterPro" id="IPR000121">
    <property type="entry name" value="PEP_util_C"/>
</dbReference>
<dbReference type="PROSITE" id="PS51350">
    <property type="entry name" value="PTS_HPR_DOM"/>
    <property type="match status" value="1"/>
</dbReference>
<evidence type="ECO:0000256" key="5">
    <source>
        <dbReference type="ARBA" id="ARBA00012232"/>
    </source>
</evidence>
<evidence type="ECO:0000259" key="20">
    <source>
        <dbReference type="PROSITE" id="PS51350"/>
    </source>
</evidence>
<dbReference type="PROSITE" id="PS00369">
    <property type="entry name" value="PTS_HPR_HIS"/>
    <property type="match status" value="1"/>
</dbReference>
<evidence type="ECO:0000256" key="1">
    <source>
        <dbReference type="ARBA" id="ARBA00000683"/>
    </source>
</evidence>
<feature type="binding site" evidence="18">
    <location>
        <begin position="567"/>
        <end position="568"/>
    </location>
    <ligand>
        <name>phosphoenolpyruvate</name>
        <dbReference type="ChEBI" id="CHEBI:58702"/>
    </ligand>
</feature>
<evidence type="ECO:0000256" key="10">
    <source>
        <dbReference type="ARBA" id="ARBA00022679"/>
    </source>
</evidence>
<dbReference type="InterPro" id="IPR001020">
    <property type="entry name" value="PTS_HPr_His_P_site"/>
</dbReference>
<dbReference type="Gene3D" id="3.50.30.10">
    <property type="entry name" value="Phosphohistidine domain"/>
    <property type="match status" value="1"/>
</dbReference>
<evidence type="ECO:0000256" key="16">
    <source>
        <dbReference type="PIRNR" id="PIRNR000732"/>
    </source>
</evidence>
<dbReference type="PIRSF" id="PIRSF000732">
    <property type="entry name" value="PTS_enzyme_I"/>
    <property type="match status" value="1"/>
</dbReference>
<proteinExistence type="inferred from homology"/>
<dbReference type="InterPro" id="IPR000032">
    <property type="entry name" value="HPr-like"/>
</dbReference>
<keyword evidence="9 16" id="KW-0762">Sugar transport</keyword>
<dbReference type="InterPro" id="IPR008279">
    <property type="entry name" value="PEP-util_enz_mobile_dom"/>
</dbReference>
<dbReference type="Gene3D" id="3.20.20.60">
    <property type="entry name" value="Phosphoenolpyruvate-binding domains"/>
    <property type="match status" value="1"/>
</dbReference>
<dbReference type="KEGG" id="mflg:ABS361_16330"/>
<evidence type="ECO:0000256" key="9">
    <source>
        <dbReference type="ARBA" id="ARBA00022597"/>
    </source>
</evidence>
<dbReference type="GO" id="GO:0009401">
    <property type="term" value="P:phosphoenolpyruvate-dependent sugar phosphotransferase system"/>
    <property type="evidence" value="ECO:0007669"/>
    <property type="project" value="UniProtKB-KW"/>
</dbReference>
<dbReference type="EMBL" id="CP158568">
    <property type="protein sequence ID" value="XBY43632.1"/>
    <property type="molecule type" value="Genomic_DNA"/>
</dbReference>
<keyword evidence="10 16" id="KW-0808">Transferase</keyword>
<feature type="active site" description="Proton donor" evidence="17">
    <location>
        <position position="617"/>
    </location>
</feature>
<dbReference type="GO" id="GO:0005737">
    <property type="term" value="C:cytoplasm"/>
    <property type="evidence" value="ECO:0007669"/>
    <property type="project" value="UniProtKB-SubCell"/>
</dbReference>
<evidence type="ECO:0000256" key="3">
    <source>
        <dbReference type="ARBA" id="ARBA00004496"/>
    </source>
</evidence>
<dbReference type="AlphaFoldDB" id="A0AAU7X9P4"/>
<keyword evidence="14 16" id="KW-0460">Magnesium</keyword>
<evidence type="ECO:0000256" key="12">
    <source>
        <dbReference type="ARBA" id="ARBA00022723"/>
    </source>
</evidence>
<evidence type="ECO:0000256" key="2">
    <source>
        <dbReference type="ARBA" id="ARBA00001946"/>
    </source>
</evidence>
<name>A0AAU7X9P4_9HYPH</name>
<evidence type="ECO:0000256" key="17">
    <source>
        <dbReference type="PIRSR" id="PIRSR000732-1"/>
    </source>
</evidence>
<evidence type="ECO:0000256" key="11">
    <source>
        <dbReference type="ARBA" id="ARBA00022683"/>
    </source>
</evidence>
<dbReference type="SUPFAM" id="SSF47831">
    <property type="entry name" value="Enzyme I of the PEP:sugar phosphotransferase system HPr-binding (sub)domain"/>
    <property type="match status" value="1"/>
</dbReference>
<gene>
    <name evidence="21" type="primary">ptsP</name>
    <name evidence="21" type="ORF">ABS361_16330</name>
</gene>
<dbReference type="Pfam" id="PF00381">
    <property type="entry name" value="PTS-HPr"/>
    <property type="match status" value="1"/>
</dbReference>
<dbReference type="Pfam" id="PF05524">
    <property type="entry name" value="PEP-utilisers_N"/>
    <property type="match status" value="1"/>
</dbReference>
<dbReference type="InterPro" id="IPR035895">
    <property type="entry name" value="HPr-like_sf"/>
</dbReference>
<dbReference type="InterPro" id="IPR015813">
    <property type="entry name" value="Pyrv/PenolPyrv_kinase-like_dom"/>
</dbReference>
<feature type="binding site" evidence="19">
    <location>
        <position position="568"/>
    </location>
    <ligand>
        <name>Mg(2+)</name>
        <dbReference type="ChEBI" id="CHEBI:18420"/>
    </ligand>
</feature>
<dbReference type="CDD" id="cd00367">
    <property type="entry name" value="PTS-HPr_like"/>
    <property type="match status" value="1"/>
</dbReference>